<feature type="region of interest" description="Disordered" evidence="16">
    <location>
        <begin position="1300"/>
        <end position="1336"/>
    </location>
</feature>
<feature type="region of interest" description="Disordered" evidence="16">
    <location>
        <begin position="913"/>
        <end position="986"/>
    </location>
</feature>
<dbReference type="SUPFAM" id="SSF51197">
    <property type="entry name" value="Clavaminate synthase-like"/>
    <property type="match status" value="1"/>
</dbReference>
<feature type="compositionally biased region" description="Basic and acidic residues" evidence="16">
    <location>
        <begin position="971"/>
        <end position="985"/>
    </location>
</feature>
<feature type="region of interest" description="Disordered" evidence="16">
    <location>
        <begin position="1357"/>
        <end position="1403"/>
    </location>
</feature>
<comment type="subcellular location">
    <subcellularLocation>
        <location evidence="1">Nucleus</location>
    </subcellularLocation>
</comment>
<dbReference type="PROSITE" id="PS01359">
    <property type="entry name" value="ZF_PHD_1"/>
    <property type="match status" value="1"/>
</dbReference>
<dbReference type="InterPro" id="IPR011011">
    <property type="entry name" value="Znf_FYVE_PHD"/>
</dbReference>
<evidence type="ECO:0000259" key="17">
    <source>
        <dbReference type="PROSITE" id="PS50016"/>
    </source>
</evidence>
<keyword evidence="6" id="KW-0862">Zinc</keyword>
<feature type="compositionally biased region" description="Low complexity" evidence="16">
    <location>
        <begin position="840"/>
        <end position="850"/>
    </location>
</feature>
<feature type="region of interest" description="Disordered" evidence="16">
    <location>
        <begin position="469"/>
        <end position="506"/>
    </location>
</feature>
<evidence type="ECO:0000256" key="6">
    <source>
        <dbReference type="ARBA" id="ARBA00022833"/>
    </source>
</evidence>
<sequence length="1428" mass="161353">MASSKETYCLCGQPYNIGQFMIECDCCREWFHGSCVDVKIYHSDDIDKYHCPKCAQTYGPSVLKVPTNNHRADRYELGAEARPSQVGTPAWVRALAARPMRPTTAALQRLSPHQFTEEFIRDNGFTRPVTFVTTEGLDMKIPNSATFTVRSVLRFCGAQLEVEVIDVRKQSTLRMPLGDFVDYFETPPEHRDEKVLNVLSLEFSETNMSRCVDPPLVARALDWAGAVWGGARELPPAPPAPHVRKYCLMSPAGAYTDFHVDFGGTTVWYHVLHGRKIFYLIPPTSTNLALYQQWCAANNQNERFFGDVVEWYGTAEVSAGQTLFIPSGWIHAVLTPCDSLVFGGNFLHSYAIEMQLQIYEIERRVETPTMFRYPLFEAMHWYAGAHLLSALRRHNEETQDEEFTLSESVSALPALPPLLLRGIKILANALKEWHALKATDTSKRDNVPKCLNSGQLVRELCKELRTLEKRSTSTASKDKDYKIKNTSPNKSHSKKQVNSSKKSMKLTLPKPIMHMTQNGEFVEEKVYADKFFIENKEVIYQERYVPQEVIRTNGLPETKFVIDSKDVVIQEKYPYQTYEEVPYHDGNGYVDRVDKKNAIKIKMNNSPSSSRDEAPPPYSLPEHSILKSHLIRSEQRPTLKPIHQWTISKKDIGDYHEEQILFTNENVQGTLRMDGQEMTYGPGMYSAEDIQQDYQYSESAKPGSYQPAEYGYQQPQDIAYSVDNYQRYEEVLPATVHQQTASYSNVAVQETVNGTYHNLPTYDAAIAHQYSATTNYVVEETKPGLIQTQPTAPVRRSERPVRRRVSNTYDYEDSDLYIDDTPAPRPRKSKHTKHSSYRQSNAAASNPSSAGTSYSRAARPAPANGIESLIQASVLAEEEQPANDTEDAAVEGMLSISERFEAPVATFGVATAAAERARDKRRKPPPDDLADEEDVIKEVHRDDEYVYPSLEMSSDEDEEWTASKRRRNARNRVDSKSKGEKDESWSPRARLGRLVPRLRTARAGVRRECVRAALHAAAARPPHAHRDRDQPHHQVTHPSPLSSPRARLGRLVPRLRTARAGVRRECVRAALHAAAARPPHAHRDRDQPHHQVTHPSPLSSPRARLGRLVPRLRTARAGVRRECVRAALHAAAARPPHAHRDRDQPHHQVTHPSPLSSPRARLGRLVPRLRTARAGVRRECVRAALHAAAARPPHAHRDRDQPHHQVTHPSPLSSPRARLGRLVPRLRTARAGVRRECVRAALHAAAARPPHAHRDRDQPHHQVTHPSPLSSPRARLGRLVPRLRTARAGVRRECVRAALHAAAARPPHAHRDRDQPHHQVTHPSPLSSPRARLGRLVPRLRTARAGVRRECVRAALHAAAARPPHAHRDRDQPHHQQNAKRAVLATKSRRPPPPVHTTPNNKNARLKKGMKTAKQRLGKILKIHKMIY</sequence>
<proteinExistence type="inferred from homology"/>
<keyword evidence="5 15" id="KW-0863">Zinc-finger</keyword>
<dbReference type="InterPro" id="IPR050690">
    <property type="entry name" value="JHDM1_Histone_Demethylase"/>
</dbReference>
<dbReference type="InterPro" id="IPR001965">
    <property type="entry name" value="Znf_PHD"/>
</dbReference>
<evidence type="ECO:0000313" key="19">
    <source>
        <dbReference type="EMBL" id="CAB3258655.1"/>
    </source>
</evidence>
<dbReference type="InterPro" id="IPR041070">
    <property type="entry name" value="JHD"/>
</dbReference>
<evidence type="ECO:0000313" key="20">
    <source>
        <dbReference type="Proteomes" id="UP000494256"/>
    </source>
</evidence>
<evidence type="ECO:0000256" key="10">
    <source>
        <dbReference type="ARBA" id="ARBA00023004"/>
    </source>
</evidence>
<keyword evidence="7" id="KW-0156">Chromatin regulator</keyword>
<evidence type="ECO:0000256" key="12">
    <source>
        <dbReference type="ARBA" id="ARBA00023163"/>
    </source>
</evidence>
<evidence type="ECO:0000256" key="11">
    <source>
        <dbReference type="ARBA" id="ARBA00023015"/>
    </source>
</evidence>
<dbReference type="GO" id="GO:0005634">
    <property type="term" value="C:nucleus"/>
    <property type="evidence" value="ECO:0007669"/>
    <property type="project" value="UniProtKB-SubCell"/>
</dbReference>
<feature type="domain" description="JmjC" evidence="18">
    <location>
        <begin position="203"/>
        <end position="363"/>
    </location>
</feature>
<evidence type="ECO:0000256" key="4">
    <source>
        <dbReference type="ARBA" id="ARBA00022723"/>
    </source>
</evidence>
<accession>A0A8S1B7G4</accession>
<feature type="domain" description="PHD-type" evidence="17">
    <location>
        <begin position="6"/>
        <end position="57"/>
    </location>
</feature>
<dbReference type="InterPro" id="IPR019787">
    <property type="entry name" value="Znf_PHD-finger"/>
</dbReference>
<dbReference type="PROSITE" id="PS50016">
    <property type="entry name" value="ZF_PHD_2"/>
    <property type="match status" value="1"/>
</dbReference>
<evidence type="ECO:0000256" key="8">
    <source>
        <dbReference type="ARBA" id="ARBA00022964"/>
    </source>
</evidence>
<dbReference type="InterPro" id="IPR019786">
    <property type="entry name" value="Zinc_finger_PHD-type_CS"/>
</dbReference>
<evidence type="ECO:0000256" key="1">
    <source>
        <dbReference type="ARBA" id="ARBA00004123"/>
    </source>
</evidence>
<dbReference type="InterPro" id="IPR041667">
    <property type="entry name" value="Cupin_8"/>
</dbReference>
<dbReference type="Proteomes" id="UP000494256">
    <property type="component" value="Unassembled WGS sequence"/>
</dbReference>
<comment type="caution">
    <text evidence="19">The sequence shown here is derived from an EMBL/GenBank/DDBJ whole genome shotgun (WGS) entry which is preliminary data.</text>
</comment>
<gene>
    <name evidence="19" type="ORF">APLA_LOCUS16288</name>
</gene>
<dbReference type="Pfam" id="PF17811">
    <property type="entry name" value="JHD"/>
    <property type="match status" value="1"/>
</dbReference>
<feature type="region of interest" description="Disordered" evidence="16">
    <location>
        <begin position="1243"/>
        <end position="1279"/>
    </location>
</feature>
<dbReference type="Gene3D" id="1.20.58.1360">
    <property type="match status" value="1"/>
</dbReference>
<dbReference type="PANTHER" id="PTHR23123">
    <property type="entry name" value="PHD/F-BOX CONTAINING PROTEIN"/>
    <property type="match status" value="1"/>
</dbReference>
<dbReference type="Pfam" id="PF00628">
    <property type="entry name" value="PHD"/>
    <property type="match status" value="1"/>
</dbReference>
<dbReference type="EMBL" id="CADEBD010000665">
    <property type="protein sequence ID" value="CAB3258655.1"/>
    <property type="molecule type" value="Genomic_DNA"/>
</dbReference>
<evidence type="ECO:0000256" key="7">
    <source>
        <dbReference type="ARBA" id="ARBA00022853"/>
    </source>
</evidence>
<evidence type="ECO:0000256" key="13">
    <source>
        <dbReference type="ARBA" id="ARBA00023242"/>
    </source>
</evidence>
<feature type="region of interest" description="Disordered" evidence="16">
    <location>
        <begin position="1186"/>
        <end position="1222"/>
    </location>
</feature>
<comment type="similarity">
    <text evidence="2">Belongs to the JHDM1 histone demethylase family.</text>
</comment>
<name>A0A8S1B7G4_ARCPL</name>
<comment type="catalytic activity">
    <reaction evidence="14">
        <text>N(6),N(6)-dimethyl-L-lysyl(36)-[histone H3] + 2 2-oxoglutarate + 2 O2 = L-lysyl(36)-[histone H3] + 2 formaldehyde + 2 succinate + 2 CO2</text>
        <dbReference type="Rhea" id="RHEA:42032"/>
        <dbReference type="Rhea" id="RHEA-COMP:9785"/>
        <dbReference type="Rhea" id="RHEA-COMP:9787"/>
        <dbReference type="ChEBI" id="CHEBI:15379"/>
        <dbReference type="ChEBI" id="CHEBI:16526"/>
        <dbReference type="ChEBI" id="CHEBI:16810"/>
        <dbReference type="ChEBI" id="CHEBI:16842"/>
        <dbReference type="ChEBI" id="CHEBI:29969"/>
        <dbReference type="ChEBI" id="CHEBI:30031"/>
        <dbReference type="ChEBI" id="CHEBI:61976"/>
        <dbReference type="EC" id="1.14.11.27"/>
    </reaction>
</comment>
<dbReference type="Gene3D" id="2.60.120.650">
    <property type="entry name" value="Cupin"/>
    <property type="match status" value="1"/>
</dbReference>
<evidence type="ECO:0000256" key="16">
    <source>
        <dbReference type="SAM" id="MobiDB-lite"/>
    </source>
</evidence>
<dbReference type="PROSITE" id="PS51184">
    <property type="entry name" value="JMJC"/>
    <property type="match status" value="1"/>
</dbReference>
<dbReference type="SUPFAM" id="SSF57903">
    <property type="entry name" value="FYVE/PHD zinc finger"/>
    <property type="match status" value="1"/>
</dbReference>
<evidence type="ECO:0000259" key="18">
    <source>
        <dbReference type="PROSITE" id="PS51184"/>
    </source>
</evidence>
<dbReference type="GO" id="GO:0008270">
    <property type="term" value="F:zinc ion binding"/>
    <property type="evidence" value="ECO:0007669"/>
    <property type="project" value="UniProtKB-KW"/>
</dbReference>
<keyword evidence="9" id="KW-0560">Oxidoreductase</keyword>
<feature type="compositionally biased region" description="Polar residues" evidence="16">
    <location>
        <begin position="484"/>
        <end position="501"/>
    </location>
</feature>
<keyword evidence="10" id="KW-0408">Iron</keyword>
<dbReference type="SMART" id="SM00249">
    <property type="entry name" value="PHD"/>
    <property type="match status" value="1"/>
</dbReference>
<dbReference type="SMART" id="SM00558">
    <property type="entry name" value="JmjC"/>
    <property type="match status" value="1"/>
</dbReference>
<feature type="region of interest" description="Disordered" evidence="16">
    <location>
        <begin position="783"/>
        <end position="859"/>
    </location>
</feature>
<evidence type="ECO:0000256" key="9">
    <source>
        <dbReference type="ARBA" id="ARBA00023002"/>
    </source>
</evidence>
<dbReference type="EC" id="1.14.11.27" evidence="3"/>
<keyword evidence="8" id="KW-0223">Dioxygenase</keyword>
<keyword evidence="4" id="KW-0479">Metal-binding</keyword>
<feature type="region of interest" description="Disordered" evidence="16">
    <location>
        <begin position="602"/>
        <end position="621"/>
    </location>
</feature>
<evidence type="ECO:0000256" key="2">
    <source>
        <dbReference type="ARBA" id="ARBA00008037"/>
    </source>
</evidence>
<reference evidence="19 20" key="1">
    <citation type="submission" date="2020-04" db="EMBL/GenBank/DDBJ databases">
        <authorList>
            <person name="Wallbank WR R."/>
            <person name="Pardo Diaz C."/>
            <person name="Kozak K."/>
            <person name="Martin S."/>
            <person name="Jiggins C."/>
            <person name="Moest M."/>
            <person name="Warren A I."/>
            <person name="Byers J.R.P. K."/>
            <person name="Montejo-Kovacevich G."/>
            <person name="Yen C E."/>
        </authorList>
    </citation>
    <scope>NUCLEOTIDE SEQUENCE [LARGE SCALE GENOMIC DNA]</scope>
</reference>
<keyword evidence="11" id="KW-0805">Transcription regulation</keyword>
<dbReference type="Pfam" id="PF13621">
    <property type="entry name" value="Cupin_8"/>
    <property type="match status" value="1"/>
</dbReference>
<evidence type="ECO:0000256" key="3">
    <source>
        <dbReference type="ARBA" id="ARBA00013246"/>
    </source>
</evidence>
<feature type="region of interest" description="Disordered" evidence="16">
    <location>
        <begin position="1072"/>
        <end position="1108"/>
    </location>
</feature>
<dbReference type="InterPro" id="IPR003347">
    <property type="entry name" value="JmjC_dom"/>
</dbReference>
<feature type="region of interest" description="Disordered" evidence="16">
    <location>
        <begin position="1016"/>
        <end position="1051"/>
    </location>
</feature>
<dbReference type="CDD" id="cd15554">
    <property type="entry name" value="PHD_PHF2_like"/>
    <property type="match status" value="1"/>
</dbReference>
<organism evidence="19 20">
    <name type="scientific">Arctia plantaginis</name>
    <name type="common">Wood tiger moth</name>
    <name type="synonym">Phalaena plantaginis</name>
    <dbReference type="NCBI Taxonomy" id="874455"/>
    <lineage>
        <taxon>Eukaryota</taxon>
        <taxon>Metazoa</taxon>
        <taxon>Ecdysozoa</taxon>
        <taxon>Arthropoda</taxon>
        <taxon>Hexapoda</taxon>
        <taxon>Insecta</taxon>
        <taxon>Pterygota</taxon>
        <taxon>Neoptera</taxon>
        <taxon>Endopterygota</taxon>
        <taxon>Lepidoptera</taxon>
        <taxon>Glossata</taxon>
        <taxon>Ditrysia</taxon>
        <taxon>Noctuoidea</taxon>
        <taxon>Erebidae</taxon>
        <taxon>Arctiinae</taxon>
        <taxon>Arctia</taxon>
    </lineage>
</organism>
<evidence type="ECO:0000256" key="5">
    <source>
        <dbReference type="ARBA" id="ARBA00022771"/>
    </source>
</evidence>
<feature type="region of interest" description="Disordered" evidence="16">
    <location>
        <begin position="1129"/>
        <end position="1165"/>
    </location>
</feature>
<dbReference type="GO" id="GO:0140680">
    <property type="term" value="F:histone H3K36me/H3K36me2 demethylase activity"/>
    <property type="evidence" value="ECO:0007669"/>
    <property type="project" value="UniProtKB-EC"/>
</dbReference>
<dbReference type="OrthoDB" id="7389837at2759"/>
<feature type="compositionally biased region" description="Basic residues" evidence="16">
    <location>
        <begin position="825"/>
        <end position="836"/>
    </location>
</feature>
<evidence type="ECO:0000256" key="15">
    <source>
        <dbReference type="PROSITE-ProRule" id="PRU00146"/>
    </source>
</evidence>
<evidence type="ECO:0000256" key="14">
    <source>
        <dbReference type="ARBA" id="ARBA00047915"/>
    </source>
</evidence>
<keyword evidence="12" id="KW-0804">Transcription</keyword>
<protein>
    <recommendedName>
        <fullName evidence="3">[histone H3]-dimethyl-L-lysine(36) demethylase</fullName>
        <ecNumber evidence="3">1.14.11.27</ecNumber>
    </recommendedName>
</protein>
<feature type="compositionally biased region" description="Basic and acidic residues" evidence="16">
    <location>
        <begin position="469"/>
        <end position="483"/>
    </location>
</feature>
<keyword evidence="13" id="KW-0539">Nucleus</keyword>